<evidence type="ECO:0000313" key="2">
    <source>
        <dbReference type="Proteomes" id="UP000266677"/>
    </source>
</evidence>
<sequence>MSPLAHVVEAAVVGGVLAAVLLLGVGTVISDCLEAARAAASVDEGDDPDVDLAEKYADILDDEVELPELDEPDWGAEWDRARDRDRDYRWGAA</sequence>
<dbReference type="EMBL" id="QZFU01000020">
    <property type="protein sequence ID" value="RJO74140.1"/>
    <property type="molecule type" value="Genomic_DNA"/>
</dbReference>
<dbReference type="RefSeq" id="WP_120042306.1">
    <property type="nucleotide sequence ID" value="NZ_QZFU01000020.1"/>
</dbReference>
<reference evidence="1 2" key="1">
    <citation type="submission" date="2018-09" db="EMBL/GenBank/DDBJ databases">
        <title>YIM PH21274 draft genome.</title>
        <authorList>
            <person name="Miao C."/>
        </authorList>
    </citation>
    <scope>NUCLEOTIDE SEQUENCE [LARGE SCALE GENOMIC DNA]</scope>
    <source>
        <strain evidence="1 2">YIM PH 21724</strain>
    </source>
</reference>
<protein>
    <submittedName>
        <fullName evidence="1">Uncharacterized protein</fullName>
    </submittedName>
</protein>
<organism evidence="1 2">
    <name type="scientific">Nocardia panacis</name>
    <dbReference type="NCBI Taxonomy" id="2340916"/>
    <lineage>
        <taxon>Bacteria</taxon>
        <taxon>Bacillati</taxon>
        <taxon>Actinomycetota</taxon>
        <taxon>Actinomycetes</taxon>
        <taxon>Mycobacteriales</taxon>
        <taxon>Nocardiaceae</taxon>
        <taxon>Nocardia</taxon>
    </lineage>
</organism>
<evidence type="ECO:0000313" key="1">
    <source>
        <dbReference type="EMBL" id="RJO74140.1"/>
    </source>
</evidence>
<dbReference type="Proteomes" id="UP000266677">
    <property type="component" value="Unassembled WGS sequence"/>
</dbReference>
<keyword evidence="2" id="KW-1185">Reference proteome</keyword>
<dbReference type="AlphaFoldDB" id="A0A3A4KK11"/>
<comment type="caution">
    <text evidence="1">The sequence shown here is derived from an EMBL/GenBank/DDBJ whole genome shotgun (WGS) entry which is preliminary data.</text>
</comment>
<accession>A0A3A4KK11</accession>
<gene>
    <name evidence="1" type="ORF">D5S18_18480</name>
</gene>
<name>A0A3A4KK11_9NOCA</name>
<proteinExistence type="predicted"/>